<evidence type="ECO:0000313" key="1">
    <source>
        <dbReference type="EMBL" id="KAF2621017.1"/>
    </source>
</evidence>
<sequence>MLLAMFNDIKTTKQEYIRSYNSSVTDYKTEKVKKKKERGKKRRRVNVILHRGYDLRLCASVLSFSCCSCEG</sequence>
<evidence type="ECO:0000313" key="2">
    <source>
        <dbReference type="Proteomes" id="UP000712281"/>
    </source>
</evidence>
<reference evidence="1" key="1">
    <citation type="submission" date="2019-12" db="EMBL/GenBank/DDBJ databases">
        <title>Genome sequencing and annotation of Brassica cretica.</title>
        <authorList>
            <person name="Studholme D.J."/>
            <person name="Sarris P.F."/>
        </authorList>
    </citation>
    <scope>NUCLEOTIDE SEQUENCE</scope>
    <source>
        <strain evidence="1">PFS-001/15</strain>
        <tissue evidence="1">Leaf</tissue>
    </source>
</reference>
<protein>
    <submittedName>
        <fullName evidence="1">Uncharacterized protein</fullName>
    </submittedName>
</protein>
<gene>
    <name evidence="1" type="ORF">F2Q68_00042831</name>
</gene>
<name>A0A8S9KCL3_BRACR</name>
<accession>A0A8S9KCL3</accession>
<proteinExistence type="predicted"/>
<comment type="caution">
    <text evidence="1">The sequence shown here is derived from an EMBL/GenBank/DDBJ whole genome shotgun (WGS) entry which is preliminary data.</text>
</comment>
<organism evidence="1 2">
    <name type="scientific">Brassica cretica</name>
    <name type="common">Mustard</name>
    <dbReference type="NCBI Taxonomy" id="69181"/>
    <lineage>
        <taxon>Eukaryota</taxon>
        <taxon>Viridiplantae</taxon>
        <taxon>Streptophyta</taxon>
        <taxon>Embryophyta</taxon>
        <taxon>Tracheophyta</taxon>
        <taxon>Spermatophyta</taxon>
        <taxon>Magnoliopsida</taxon>
        <taxon>eudicotyledons</taxon>
        <taxon>Gunneridae</taxon>
        <taxon>Pentapetalae</taxon>
        <taxon>rosids</taxon>
        <taxon>malvids</taxon>
        <taxon>Brassicales</taxon>
        <taxon>Brassicaceae</taxon>
        <taxon>Brassiceae</taxon>
        <taxon>Brassica</taxon>
    </lineage>
</organism>
<dbReference type="Proteomes" id="UP000712281">
    <property type="component" value="Unassembled WGS sequence"/>
</dbReference>
<dbReference type="EMBL" id="QGKW02000007">
    <property type="protein sequence ID" value="KAF2621017.1"/>
    <property type="molecule type" value="Genomic_DNA"/>
</dbReference>